<keyword evidence="5" id="KW-1185">Reference proteome</keyword>
<evidence type="ECO:0000256" key="1">
    <source>
        <dbReference type="ARBA" id="ARBA00009861"/>
    </source>
</evidence>
<reference evidence="5" key="1">
    <citation type="journal article" date="2018" name="Gigascience">
        <title>Genome assembly of the Pink Ipe (Handroanthus impetiginosus, Bignoniaceae), a highly valued, ecologically keystone Neotropical timber forest tree.</title>
        <authorList>
            <person name="Silva-Junior O.B."/>
            <person name="Grattapaglia D."/>
            <person name="Novaes E."/>
            <person name="Collevatti R.G."/>
        </authorList>
    </citation>
    <scope>NUCLEOTIDE SEQUENCE [LARGE SCALE GENOMIC DNA]</scope>
    <source>
        <strain evidence="5">cv. UFG-1</strain>
    </source>
</reference>
<organism evidence="4 5">
    <name type="scientific">Handroanthus impetiginosus</name>
    <dbReference type="NCBI Taxonomy" id="429701"/>
    <lineage>
        <taxon>Eukaryota</taxon>
        <taxon>Viridiplantae</taxon>
        <taxon>Streptophyta</taxon>
        <taxon>Embryophyta</taxon>
        <taxon>Tracheophyta</taxon>
        <taxon>Spermatophyta</taxon>
        <taxon>Magnoliopsida</taxon>
        <taxon>eudicotyledons</taxon>
        <taxon>Gunneridae</taxon>
        <taxon>Pentapetalae</taxon>
        <taxon>asterids</taxon>
        <taxon>lamiids</taxon>
        <taxon>Lamiales</taxon>
        <taxon>Bignoniaceae</taxon>
        <taxon>Crescentiina</taxon>
        <taxon>Tabebuia alliance</taxon>
        <taxon>Handroanthus</taxon>
    </lineage>
</organism>
<dbReference type="STRING" id="429701.A0A2G9H2H7"/>
<dbReference type="EC" id="2.3.1.160" evidence="4"/>
<sequence length="262" mass="30263">MTINVKIISKEIVKPSSPAPHKFTNLKLSFLHQIAPPIYVPLILFYQYQHHKSVKLDDINRVNKLSASLKQSLSDILSMFSLQINFFDCGGIAIAICLSHRIADGHSLAMFAKAWAEKCRGNKKFAAMRAVNVRPRIRPSILQNSFGNRVMYPMTFSEGDREFHELINQTRKAISEISDDQIKRVQEGDNYLDDLKKARDVIFRGEVDYGWGKPIWACTTKLPYVNMVILMNTPLGNEIEVWENMMEKYMKIMQRQMLFVNF</sequence>
<keyword evidence="2 4" id="KW-0808">Transferase</keyword>
<dbReference type="GO" id="GO:0050636">
    <property type="term" value="F:vinorine synthase activity"/>
    <property type="evidence" value="ECO:0007669"/>
    <property type="project" value="UniProtKB-EC"/>
</dbReference>
<dbReference type="PANTHER" id="PTHR31623">
    <property type="entry name" value="F21J9.9"/>
    <property type="match status" value="1"/>
</dbReference>
<dbReference type="OrthoDB" id="671439at2759"/>
<comment type="similarity">
    <text evidence="1">Belongs to the plant acyltransferase family.</text>
</comment>
<evidence type="ECO:0000256" key="3">
    <source>
        <dbReference type="ARBA" id="ARBA00023315"/>
    </source>
</evidence>
<name>A0A2G9H2H7_9LAMI</name>
<accession>A0A2G9H2H7</accession>
<dbReference type="Gene3D" id="3.30.559.10">
    <property type="entry name" value="Chloramphenicol acetyltransferase-like domain"/>
    <property type="match status" value="2"/>
</dbReference>
<dbReference type="EMBL" id="NKXS01002887">
    <property type="protein sequence ID" value="PIN11706.1"/>
    <property type="molecule type" value="Genomic_DNA"/>
</dbReference>
<proteinExistence type="inferred from homology"/>
<comment type="caution">
    <text evidence="4">The sequence shown here is derived from an EMBL/GenBank/DDBJ whole genome shotgun (WGS) entry which is preliminary data.</text>
</comment>
<gene>
    <name evidence="4" type="ORF">CDL12_15692</name>
</gene>
<evidence type="ECO:0000313" key="5">
    <source>
        <dbReference type="Proteomes" id="UP000231279"/>
    </source>
</evidence>
<protein>
    <submittedName>
        <fullName evidence="4">Vinorine synthase</fullName>
        <ecNumber evidence="4">2.3.1.160</ecNumber>
    </submittedName>
</protein>
<dbReference type="Pfam" id="PF02458">
    <property type="entry name" value="Transferase"/>
    <property type="match status" value="1"/>
</dbReference>
<dbReference type="AlphaFoldDB" id="A0A2G9H2H7"/>
<evidence type="ECO:0000256" key="2">
    <source>
        <dbReference type="ARBA" id="ARBA00022679"/>
    </source>
</evidence>
<dbReference type="PANTHER" id="PTHR31623:SF110">
    <property type="entry name" value="VINORINE SYNTHASE-LIKE"/>
    <property type="match status" value="1"/>
</dbReference>
<evidence type="ECO:0000313" key="4">
    <source>
        <dbReference type="EMBL" id="PIN11706.1"/>
    </source>
</evidence>
<keyword evidence="3 4" id="KW-0012">Acyltransferase</keyword>
<dbReference type="InterPro" id="IPR023213">
    <property type="entry name" value="CAT-like_dom_sf"/>
</dbReference>
<dbReference type="Proteomes" id="UP000231279">
    <property type="component" value="Unassembled WGS sequence"/>
</dbReference>